<dbReference type="InterPro" id="IPR011059">
    <property type="entry name" value="Metal-dep_hydrolase_composite"/>
</dbReference>
<dbReference type="InterPro" id="IPR012338">
    <property type="entry name" value="Beta-lactam/transpept-like"/>
</dbReference>
<feature type="domain" description="Amidohydrolase 3" evidence="5">
    <location>
        <begin position="399"/>
        <end position="519"/>
    </location>
</feature>
<evidence type="ECO:0000313" key="6">
    <source>
        <dbReference type="EMBL" id="NNV53985.1"/>
    </source>
</evidence>
<evidence type="ECO:0000259" key="5">
    <source>
        <dbReference type="Pfam" id="PF07969"/>
    </source>
</evidence>
<dbReference type="Pfam" id="PF07969">
    <property type="entry name" value="Amidohydro_3"/>
    <property type="match status" value="2"/>
</dbReference>
<dbReference type="Proteomes" id="UP000598971">
    <property type="component" value="Unassembled WGS sequence"/>
</dbReference>
<dbReference type="Gene3D" id="3.20.20.140">
    <property type="entry name" value="Metal-dependent hydrolases"/>
    <property type="match status" value="1"/>
</dbReference>
<feature type="domain" description="Amidohydrolase 3" evidence="5">
    <location>
        <begin position="731"/>
        <end position="820"/>
    </location>
</feature>
<dbReference type="InterPro" id="IPR050491">
    <property type="entry name" value="AmpC-like"/>
</dbReference>
<sequence>MRKLFALLALAASPLFISAQKNSTVYALDSVLNYLYATHQFNGTVLYAENGKVLYKKAFGIADSRTGQPLQTNSAFNLASDTKQFICMCIMLLKEKGRLSYEDDITKYIPELPYKGISIRHLMTHTSGLPEYDVLFQNTRGPLDTLSNEGMIKMLETLHPPLNVAPGTKWEYSNTGYILLSSLIERIAKMPTAQFINNNIVKPLGLHQTYLYNVYMPSPNNRVFGFEETNGRQQLNDLFYLDGVTGDGNLYSSVEDLYIWEQSLYSEKLVKKATYSDALKPVTLSNGNTYPYGFGWFIGKQNEYYYHTGSWAGFRNIICRDTKNNRTLILLSNNTNSLPRELTKNIFEGIPYTLPALQLITNVTIIDGVNTPARKASVRIKDNMIIAVGNLSPYPGETVIDGGGKILTPGFIDTHSHLDRTIWQKPEGIPAVNQGVTTIVVGQDGESDSLDSIQAWMQKTPVAINLASYTGHTTLRAMVMGDNDLHRISNEKELEAMQLILAGEMKKGSLGLATGLEYEGAHFSSRNEVVELSKTAAQYHGRYISHMRSEDIGLADAIDEVVNIGLAAKIPVQISHFKIALKNDWGTAPAILANLEKMRQNQHVNITADCYPYEYWYSTLRVLFPKTDFTNMESALFAVEQTIDPSGSVVFPFAPNKAYEGKTLSAIAAMRNQSPAQTLIDLIEMVNDFESKNPGIDAEGILGKSMTDEDIIQLLSWANTNICSDGGDGGHPRGYGAFTRVLGYYVRERKIMSLENAIYKMTGLAAEHVGLANRGIIAPGYYADLVLLDPATVKDNATIQNPTALSEGIVQVWVNGKIVYHNKQSTHQYPGTLLKRALE</sequence>
<accession>A0A8J8F9H5</accession>
<dbReference type="Gene3D" id="3.30.1490.130">
    <property type="entry name" value="D-aminoacylase. Domain 3"/>
    <property type="match status" value="1"/>
</dbReference>
<dbReference type="SUPFAM" id="SSF51338">
    <property type="entry name" value="Composite domain of metallo-dependent hydrolases"/>
    <property type="match status" value="1"/>
</dbReference>
<keyword evidence="3" id="KW-0732">Signal</keyword>
<feature type="domain" description="Beta-lactamase-related" evidence="4">
    <location>
        <begin position="40"/>
        <end position="343"/>
    </location>
</feature>
<evidence type="ECO:0000256" key="1">
    <source>
        <dbReference type="ARBA" id="ARBA00004370"/>
    </source>
</evidence>
<proteinExistence type="predicted"/>
<protein>
    <submittedName>
        <fullName evidence="6">Serine hydrolase</fullName>
    </submittedName>
</protein>
<dbReference type="RefSeq" id="WP_171605904.1">
    <property type="nucleotide sequence ID" value="NZ_WHPF01000001.1"/>
</dbReference>
<feature type="chain" id="PRO_5035289106" evidence="3">
    <location>
        <begin position="20"/>
        <end position="839"/>
    </location>
</feature>
<dbReference type="InterPro" id="IPR013108">
    <property type="entry name" value="Amidohydro_3"/>
</dbReference>
<dbReference type="GO" id="GO:0016020">
    <property type="term" value="C:membrane"/>
    <property type="evidence" value="ECO:0007669"/>
    <property type="project" value="UniProtKB-SubCell"/>
</dbReference>
<organism evidence="6 7">
    <name type="scientific">Limnovirga soli</name>
    <dbReference type="NCBI Taxonomy" id="2656915"/>
    <lineage>
        <taxon>Bacteria</taxon>
        <taxon>Pseudomonadati</taxon>
        <taxon>Bacteroidota</taxon>
        <taxon>Chitinophagia</taxon>
        <taxon>Chitinophagales</taxon>
        <taxon>Chitinophagaceae</taxon>
        <taxon>Limnovirga</taxon>
    </lineage>
</organism>
<comment type="caution">
    <text evidence="6">The sequence shown here is derived from an EMBL/GenBank/DDBJ whole genome shotgun (WGS) entry which is preliminary data.</text>
</comment>
<dbReference type="SUPFAM" id="SSF51556">
    <property type="entry name" value="Metallo-dependent hydrolases"/>
    <property type="match status" value="1"/>
</dbReference>
<dbReference type="PANTHER" id="PTHR46825:SF11">
    <property type="entry name" value="PENICILLIN-BINDING PROTEIN 4"/>
    <property type="match status" value="1"/>
</dbReference>
<comment type="subcellular location">
    <subcellularLocation>
        <location evidence="1">Membrane</location>
    </subcellularLocation>
</comment>
<dbReference type="InterPro" id="IPR001466">
    <property type="entry name" value="Beta-lactam-related"/>
</dbReference>
<dbReference type="GO" id="GO:0016811">
    <property type="term" value="F:hydrolase activity, acting on carbon-nitrogen (but not peptide) bonds, in linear amides"/>
    <property type="evidence" value="ECO:0007669"/>
    <property type="project" value="InterPro"/>
</dbReference>
<dbReference type="AlphaFoldDB" id="A0A8J8F9H5"/>
<keyword evidence="6" id="KW-0378">Hydrolase</keyword>
<evidence type="ECO:0000313" key="7">
    <source>
        <dbReference type="Proteomes" id="UP000598971"/>
    </source>
</evidence>
<evidence type="ECO:0000256" key="2">
    <source>
        <dbReference type="ARBA" id="ARBA00023136"/>
    </source>
</evidence>
<dbReference type="InterPro" id="IPR023100">
    <property type="entry name" value="D-aminoacylase_insert_dom_sf"/>
</dbReference>
<dbReference type="SUPFAM" id="SSF56601">
    <property type="entry name" value="beta-lactamase/transpeptidase-like"/>
    <property type="match status" value="1"/>
</dbReference>
<dbReference type="EMBL" id="WHPF01000001">
    <property type="protein sequence ID" value="NNV53985.1"/>
    <property type="molecule type" value="Genomic_DNA"/>
</dbReference>
<keyword evidence="7" id="KW-1185">Reference proteome</keyword>
<dbReference type="InterPro" id="IPR032466">
    <property type="entry name" value="Metal_Hydrolase"/>
</dbReference>
<evidence type="ECO:0000259" key="4">
    <source>
        <dbReference type="Pfam" id="PF00144"/>
    </source>
</evidence>
<dbReference type="Gene3D" id="2.30.40.10">
    <property type="entry name" value="Urease, subunit C, domain 1"/>
    <property type="match status" value="1"/>
</dbReference>
<evidence type="ECO:0000256" key="3">
    <source>
        <dbReference type="SAM" id="SignalP"/>
    </source>
</evidence>
<dbReference type="Gene3D" id="3.40.710.10">
    <property type="entry name" value="DD-peptidase/beta-lactamase superfamily"/>
    <property type="match status" value="1"/>
</dbReference>
<keyword evidence="2" id="KW-0472">Membrane</keyword>
<feature type="signal peptide" evidence="3">
    <location>
        <begin position="1"/>
        <end position="19"/>
    </location>
</feature>
<reference evidence="6" key="1">
    <citation type="submission" date="2019-10" db="EMBL/GenBank/DDBJ databases">
        <title>Draft genome sequence of Panacibacter sp. KCS-6.</title>
        <authorList>
            <person name="Yim K.J."/>
        </authorList>
    </citation>
    <scope>NUCLEOTIDE SEQUENCE</scope>
    <source>
        <strain evidence="6">KCS-6</strain>
    </source>
</reference>
<name>A0A8J8F9H5_9BACT</name>
<dbReference type="PANTHER" id="PTHR46825">
    <property type="entry name" value="D-ALANYL-D-ALANINE-CARBOXYPEPTIDASE/ENDOPEPTIDASE AMPH"/>
    <property type="match status" value="1"/>
</dbReference>
<gene>
    <name evidence="6" type="ORF">GD597_00850</name>
</gene>
<dbReference type="Pfam" id="PF00144">
    <property type="entry name" value="Beta-lactamase"/>
    <property type="match status" value="1"/>
</dbReference>
<dbReference type="CDD" id="cd01297">
    <property type="entry name" value="D-aminoacylase"/>
    <property type="match status" value="1"/>
</dbReference>